<dbReference type="SMART" id="SM00089">
    <property type="entry name" value="PKD"/>
    <property type="match status" value="7"/>
</dbReference>
<dbReference type="CDD" id="cd00146">
    <property type="entry name" value="PKD"/>
    <property type="match status" value="5"/>
</dbReference>
<keyword evidence="5" id="KW-0472">Membrane</keyword>
<dbReference type="OrthoDB" id="9801493at2"/>
<dbReference type="SUPFAM" id="SSF117074">
    <property type="entry name" value="Hypothetical protein PA1324"/>
    <property type="match status" value="1"/>
</dbReference>
<dbReference type="GO" id="GO:0005261">
    <property type="term" value="F:monoatomic cation channel activity"/>
    <property type="evidence" value="ECO:0007669"/>
    <property type="project" value="TreeGrafter"/>
</dbReference>
<dbReference type="Gene3D" id="2.60.40.10">
    <property type="entry name" value="Immunoglobulins"/>
    <property type="match status" value="8"/>
</dbReference>
<keyword evidence="4" id="KW-1133">Transmembrane helix</keyword>
<feature type="domain" description="PKD" evidence="7">
    <location>
        <begin position="236"/>
        <end position="263"/>
    </location>
</feature>
<evidence type="ECO:0000256" key="4">
    <source>
        <dbReference type="ARBA" id="ARBA00022989"/>
    </source>
</evidence>
<name>A0A2P8CYN3_9BACT</name>
<accession>A0A2P8CYN3</accession>
<dbReference type="GO" id="GO:0006816">
    <property type="term" value="P:calcium ion transport"/>
    <property type="evidence" value="ECO:0007669"/>
    <property type="project" value="TreeGrafter"/>
</dbReference>
<keyword evidence="6" id="KW-0732">Signal</keyword>
<dbReference type="InterPro" id="IPR000601">
    <property type="entry name" value="PKD_dom"/>
</dbReference>
<dbReference type="Proteomes" id="UP000240572">
    <property type="component" value="Unassembled WGS sequence"/>
</dbReference>
<organism evidence="8 9">
    <name type="scientific">Taibaiella chishuiensis</name>
    <dbReference type="NCBI Taxonomy" id="1434707"/>
    <lineage>
        <taxon>Bacteria</taxon>
        <taxon>Pseudomonadati</taxon>
        <taxon>Bacteroidota</taxon>
        <taxon>Chitinophagia</taxon>
        <taxon>Chitinophagales</taxon>
        <taxon>Chitinophagaceae</taxon>
        <taxon>Taibaiella</taxon>
    </lineage>
</organism>
<evidence type="ECO:0000259" key="7">
    <source>
        <dbReference type="PROSITE" id="PS50093"/>
    </source>
</evidence>
<reference evidence="8 9" key="1">
    <citation type="submission" date="2018-03" db="EMBL/GenBank/DDBJ databases">
        <title>Genomic Encyclopedia of Type Strains, Phase III (KMG-III): the genomes of soil and plant-associated and newly described type strains.</title>
        <authorList>
            <person name="Whitman W."/>
        </authorList>
    </citation>
    <scope>NUCLEOTIDE SEQUENCE [LARGE SCALE GENOMIC DNA]</scope>
    <source>
        <strain evidence="8 9">CGMCC 1.12700</strain>
    </source>
</reference>
<dbReference type="Pfam" id="PF18962">
    <property type="entry name" value="Por_Secre_tail"/>
    <property type="match status" value="1"/>
</dbReference>
<dbReference type="RefSeq" id="WP_106524393.1">
    <property type="nucleotide sequence ID" value="NZ_PYGD01000009.1"/>
</dbReference>
<feature type="domain" description="PKD" evidence="7">
    <location>
        <begin position="142"/>
        <end position="180"/>
    </location>
</feature>
<feature type="signal peptide" evidence="6">
    <location>
        <begin position="1"/>
        <end position="19"/>
    </location>
</feature>
<comment type="subcellular location">
    <subcellularLocation>
        <location evidence="1">Membrane</location>
        <topology evidence="1">Multi-pass membrane protein</topology>
    </subcellularLocation>
</comment>
<evidence type="ECO:0000313" key="8">
    <source>
        <dbReference type="EMBL" id="PSK90047.1"/>
    </source>
</evidence>
<dbReference type="Pfam" id="PF00801">
    <property type="entry name" value="PKD"/>
    <property type="match status" value="1"/>
</dbReference>
<dbReference type="InterPro" id="IPR026444">
    <property type="entry name" value="Secre_tail"/>
</dbReference>
<keyword evidence="9" id="KW-1185">Reference proteome</keyword>
<keyword evidence="2" id="KW-0812">Transmembrane</keyword>
<evidence type="ECO:0000256" key="6">
    <source>
        <dbReference type="SAM" id="SignalP"/>
    </source>
</evidence>
<proteinExistence type="predicted"/>
<dbReference type="NCBIfam" id="TIGR04183">
    <property type="entry name" value="Por_Secre_tail"/>
    <property type="match status" value="1"/>
</dbReference>
<feature type="domain" description="PKD" evidence="7">
    <location>
        <begin position="22"/>
        <end position="86"/>
    </location>
</feature>
<dbReference type="InterPro" id="IPR013783">
    <property type="entry name" value="Ig-like_fold"/>
</dbReference>
<dbReference type="AlphaFoldDB" id="A0A2P8CYN3"/>
<evidence type="ECO:0000256" key="2">
    <source>
        <dbReference type="ARBA" id="ARBA00022692"/>
    </source>
</evidence>
<dbReference type="InterPro" id="IPR035986">
    <property type="entry name" value="PKD_dom_sf"/>
</dbReference>
<comment type="caution">
    <text evidence="8">The sequence shown here is derived from an EMBL/GenBank/DDBJ whole genome shotgun (WGS) entry which is preliminary data.</text>
</comment>
<feature type="domain" description="PKD" evidence="7">
    <location>
        <begin position="499"/>
        <end position="543"/>
    </location>
</feature>
<dbReference type="EMBL" id="PYGD01000009">
    <property type="protein sequence ID" value="PSK90047.1"/>
    <property type="molecule type" value="Genomic_DNA"/>
</dbReference>
<protein>
    <submittedName>
        <fullName evidence="8">Putative secreted protein (Por secretion system target)</fullName>
    </submittedName>
</protein>
<feature type="domain" description="PKD" evidence="7">
    <location>
        <begin position="328"/>
        <end position="356"/>
    </location>
</feature>
<feature type="domain" description="PKD" evidence="7">
    <location>
        <begin position="610"/>
        <end position="637"/>
    </location>
</feature>
<dbReference type="SUPFAM" id="SSF49299">
    <property type="entry name" value="PKD domain"/>
    <property type="match status" value="7"/>
</dbReference>
<evidence type="ECO:0000313" key="9">
    <source>
        <dbReference type="Proteomes" id="UP000240572"/>
    </source>
</evidence>
<evidence type="ECO:0000256" key="3">
    <source>
        <dbReference type="ARBA" id="ARBA00022737"/>
    </source>
</evidence>
<dbReference type="PROSITE" id="PS50093">
    <property type="entry name" value="PKD"/>
    <property type="match status" value="7"/>
</dbReference>
<dbReference type="InterPro" id="IPR022409">
    <property type="entry name" value="PKD/Chitinase_dom"/>
</dbReference>
<dbReference type="PANTHER" id="PTHR46730">
    <property type="entry name" value="POLYCYSTIN-1"/>
    <property type="match status" value="1"/>
</dbReference>
<dbReference type="GO" id="GO:0005886">
    <property type="term" value="C:plasma membrane"/>
    <property type="evidence" value="ECO:0007669"/>
    <property type="project" value="TreeGrafter"/>
</dbReference>
<feature type="chain" id="PRO_5015121540" evidence="6">
    <location>
        <begin position="20"/>
        <end position="965"/>
    </location>
</feature>
<feature type="domain" description="PKD" evidence="7">
    <location>
        <begin position="404"/>
        <end position="448"/>
    </location>
</feature>
<dbReference type="Pfam" id="PF18911">
    <property type="entry name" value="PKD_4"/>
    <property type="match status" value="5"/>
</dbReference>
<dbReference type="Pfam" id="PF13620">
    <property type="entry name" value="CarboxypepD_reg"/>
    <property type="match status" value="1"/>
</dbReference>
<dbReference type="PANTHER" id="PTHR46730:SF1">
    <property type="entry name" value="PLAT DOMAIN-CONTAINING PROTEIN"/>
    <property type="match status" value="1"/>
</dbReference>
<sequence length="965" mass="101563">MKKLLLTTAALLHLAAAMAQCSPQFTWALTPGSAAPLQASFTNTSTFVPPAAPATVINRLNFGDGSWQYGFSGTVSHNYASPGTYSAWMITTVYDSLTNLVSCTDSVMHQVVVNYQPCYATFAATATSPGTYSFTASMPVATPGAIHNWNFGDGSPVVTGNPVSHTFSSNTPHSVTLITSAGGCTSVKNQTINLPSSAIDCSTLSAAMLVSLPAPMTAQLNNTSTTHSGTYNTSLWFFGDGSSSTSANPSHIYASAGTYGVTLVNKWKDSLTNAVLCTDSAMQIVTIVAGGNICAALHASMQVNTTAPLTVSLHNTSNNAQNLVKTSQWSFGDGATSTSDNPTHIYAAPGTYHITLVNRWKDSLTNVVVCTDSAMQNYTLGPVSVCDSLHAYMAVTTTGTLSRSFQNYSTVSPGLNMQAHWYFGDGASATGNFQNHTYAAPGSYNAMLVTVWSDSLNSSVVCSDTMILPITLGSGGGSIICDSLHAYMAVTTTGTLSRSFQNYSTAAPGLNMQAHWYFGDGTSATGNFQNHTYATPGTYNVMLVTVWSDSLNPAVVCSDTMILPVTLGSGGGSICDSLHAYMAITTTGPLSRYFQNTSATFPGLSNDALWSLGDGTVSSANTVNHTYPAAGTYNVIMINRWKDSSNTVICFDSIYQQVVVGNPAGNQISGYITWDSMMPVPAYDTFKVWLITFDSIANTLTAVDSTLASPFGGNVPYTFGAQPAGIYLIKAASLASVPGTTGFVPTYHTSSLYWSTATNVVHSGGATTNKNIWMQTGTVTSGPGFIAGNVALGAGRGTTTGIPGMLIFLRNGSSQLVSTAITDANGDFSFEHLPAGAYSVYPEAINYNTTPAAVVIGDGSLSRTGIDFERTENAILPKNITSLKDAATLKDIKVYPNPFRGEITIDNQAGHYSQVSFVTVTGQVVHRQSIKQGNNVIATTGLVPGVYFLLINGKEQTARMTITKQ</sequence>
<gene>
    <name evidence="8" type="ORF">B0I18_10953</name>
</gene>
<evidence type="ECO:0000256" key="1">
    <source>
        <dbReference type="ARBA" id="ARBA00004141"/>
    </source>
</evidence>
<keyword evidence="3" id="KW-0677">Repeat</keyword>
<evidence type="ECO:0000256" key="5">
    <source>
        <dbReference type="ARBA" id="ARBA00023136"/>
    </source>
</evidence>